<evidence type="ECO:0000256" key="7">
    <source>
        <dbReference type="ARBA" id="ARBA00023136"/>
    </source>
</evidence>
<dbReference type="EnsemblFungi" id="FOXG_07190T0">
    <property type="protein sequence ID" value="FOXG_07190P0"/>
    <property type="gene ID" value="FOXG_07190"/>
</dbReference>
<dbReference type="GO" id="GO:0042626">
    <property type="term" value="F:ATPase-coupled transmembrane transporter activity"/>
    <property type="evidence" value="ECO:0007669"/>
    <property type="project" value="TreeGrafter"/>
</dbReference>
<dbReference type="STRING" id="426428.A0A0D2XT88"/>
<keyword evidence="5" id="KW-0067">ATP-binding</keyword>
<evidence type="ECO:0000256" key="6">
    <source>
        <dbReference type="ARBA" id="ARBA00022989"/>
    </source>
</evidence>
<dbReference type="GO" id="GO:0016887">
    <property type="term" value="F:ATP hydrolysis activity"/>
    <property type="evidence" value="ECO:0007669"/>
    <property type="project" value="InterPro"/>
</dbReference>
<keyword evidence="3" id="KW-0812">Transmembrane</keyword>
<dbReference type="InterPro" id="IPR003439">
    <property type="entry name" value="ABC_transporter-like_ATP-bd"/>
</dbReference>
<dbReference type="PANTHER" id="PTHR48041">
    <property type="entry name" value="ABC TRANSPORTER G FAMILY MEMBER 28"/>
    <property type="match status" value="1"/>
</dbReference>
<dbReference type="Proteomes" id="UP000002489">
    <property type="component" value="Unassembled WGS sequence"/>
</dbReference>
<evidence type="ECO:0000256" key="1">
    <source>
        <dbReference type="ARBA" id="ARBA00004141"/>
    </source>
</evidence>
<dbReference type="PANTHER" id="PTHR48041:SF98">
    <property type="entry name" value="TRANSPORTER, PUTATIVE (EUROFUNG)-RELATED"/>
    <property type="match status" value="1"/>
</dbReference>
<evidence type="ECO:0000256" key="5">
    <source>
        <dbReference type="ARBA" id="ARBA00022840"/>
    </source>
</evidence>
<comment type="subcellular location">
    <subcellularLocation>
        <location evidence="1">Membrane</location>
        <topology evidence="1">Multi-pass membrane protein</topology>
    </subcellularLocation>
</comment>
<reference evidence="10" key="1">
    <citation type="journal article" date="2012" name="Mol. Plant Microbe Interact.">
        <title>A highly conserved effector in Fusarium oxysporum is required for full virulence on Arabidopsis.</title>
        <authorList>
            <person name="Thatcher L.F."/>
            <person name="Gardiner D.M."/>
            <person name="Kazan K."/>
            <person name="Manners J."/>
        </authorList>
    </citation>
    <scope>NUCLEOTIDE SEQUENCE [LARGE SCALE GENOMIC DNA]</scope>
    <source>
        <strain evidence="10">Fo5176</strain>
    </source>
</reference>
<keyword evidence="2" id="KW-0813">Transport</keyword>
<sequence length="227" mass="24822">MGPSGSGKTTLLNALARRVAAAGATTTGDILGNGQKMELQMTRNLSTYVEQEDALIGSLTVRETMIFAARLALPRKEAFRRVDDLIASFGLQSQAHTIVGTPIKKGLSGGQKKRLGVASRLVANPKILFLDEPTSGLDSALSLEVITYIKEIGRRNKAICEAPIYFARTGYYMPRETNAAEFYLDLINTDLDKSGEVRRRTEDITQNWAESTQCADLDVAIENARHS</sequence>
<dbReference type="InterPro" id="IPR027417">
    <property type="entry name" value="P-loop_NTPase"/>
</dbReference>
<dbReference type="AlphaFoldDB" id="A0A0D2XT88"/>
<dbReference type="SUPFAM" id="SSF52540">
    <property type="entry name" value="P-loop containing nucleoside triphosphate hydrolases"/>
    <property type="match status" value="1"/>
</dbReference>
<keyword evidence="6" id="KW-1133">Transmembrane helix</keyword>
<evidence type="ECO:0000256" key="3">
    <source>
        <dbReference type="ARBA" id="ARBA00022692"/>
    </source>
</evidence>
<proteinExistence type="predicted"/>
<reference evidence="9" key="2">
    <citation type="submission" date="2025-08" db="UniProtKB">
        <authorList>
            <consortium name="EnsemblFungi"/>
        </authorList>
    </citation>
    <scope>IDENTIFICATION</scope>
    <source>
        <strain evidence="9">4287 / CBS 123668 / FGSC 9935 / NRRL 34936</strain>
    </source>
</reference>
<dbReference type="InterPro" id="IPR003593">
    <property type="entry name" value="AAA+_ATPase"/>
</dbReference>
<evidence type="ECO:0000313" key="10">
    <source>
        <dbReference type="Proteomes" id="UP000002489"/>
    </source>
</evidence>
<name>A0A0D2XT88_FUSOF</name>
<keyword evidence="4" id="KW-0547">Nucleotide-binding</keyword>
<protein>
    <recommendedName>
        <fullName evidence="8">ABC transporter domain-containing protein</fullName>
    </recommendedName>
</protein>
<evidence type="ECO:0000256" key="2">
    <source>
        <dbReference type="ARBA" id="ARBA00022448"/>
    </source>
</evidence>
<accession>A0A0D2XT88</accession>
<dbReference type="Pfam" id="PF00005">
    <property type="entry name" value="ABC_tran"/>
    <property type="match status" value="1"/>
</dbReference>
<evidence type="ECO:0000313" key="9">
    <source>
        <dbReference type="EnsemblFungi" id="FOXG_07190P0"/>
    </source>
</evidence>
<organism evidence="9 10">
    <name type="scientific">Fusarium oxysporum (strain Fo5176)</name>
    <name type="common">Fusarium vascular wilt</name>
    <dbReference type="NCBI Taxonomy" id="660025"/>
    <lineage>
        <taxon>Eukaryota</taxon>
        <taxon>Fungi</taxon>
        <taxon>Dikarya</taxon>
        <taxon>Ascomycota</taxon>
        <taxon>Pezizomycotina</taxon>
        <taxon>Sordariomycetes</taxon>
        <taxon>Hypocreomycetidae</taxon>
        <taxon>Hypocreales</taxon>
        <taxon>Nectriaceae</taxon>
        <taxon>Fusarium</taxon>
        <taxon>Fusarium oxysporum species complex</taxon>
    </lineage>
</organism>
<dbReference type="Gene3D" id="3.40.50.300">
    <property type="entry name" value="P-loop containing nucleotide triphosphate hydrolases"/>
    <property type="match status" value="1"/>
</dbReference>
<dbReference type="PROSITE" id="PS50893">
    <property type="entry name" value="ABC_TRANSPORTER_2"/>
    <property type="match status" value="1"/>
</dbReference>
<dbReference type="GO" id="GO:0005524">
    <property type="term" value="F:ATP binding"/>
    <property type="evidence" value="ECO:0007669"/>
    <property type="project" value="UniProtKB-KW"/>
</dbReference>
<dbReference type="SMART" id="SM00382">
    <property type="entry name" value="AAA"/>
    <property type="match status" value="1"/>
</dbReference>
<feature type="domain" description="ABC transporter" evidence="8">
    <location>
        <begin position="1"/>
        <end position="217"/>
    </location>
</feature>
<dbReference type="InterPro" id="IPR050352">
    <property type="entry name" value="ABCG_transporters"/>
</dbReference>
<dbReference type="GO" id="GO:0016020">
    <property type="term" value="C:membrane"/>
    <property type="evidence" value="ECO:0007669"/>
    <property type="project" value="UniProtKB-SubCell"/>
</dbReference>
<evidence type="ECO:0000259" key="8">
    <source>
        <dbReference type="PROSITE" id="PS50893"/>
    </source>
</evidence>
<evidence type="ECO:0000256" key="4">
    <source>
        <dbReference type="ARBA" id="ARBA00022741"/>
    </source>
</evidence>
<keyword evidence="7" id="KW-0472">Membrane</keyword>